<keyword evidence="11 13" id="KW-1133">Transmembrane helix</keyword>
<feature type="domain" description="Histidine kinase" evidence="14">
    <location>
        <begin position="365"/>
        <end position="572"/>
    </location>
</feature>
<dbReference type="PANTHER" id="PTHR43065:SF46">
    <property type="entry name" value="C4-DICARBOXYLATE TRANSPORT SENSOR PROTEIN DCTB"/>
    <property type="match status" value="1"/>
</dbReference>
<keyword evidence="12" id="KW-0902">Two-component regulatory system</keyword>
<dbReference type="GO" id="GO:0005886">
    <property type="term" value="C:plasma membrane"/>
    <property type="evidence" value="ECO:0007669"/>
    <property type="project" value="UniProtKB-SubCell"/>
</dbReference>
<reference evidence="15" key="1">
    <citation type="journal article" date="2014" name="Int. J. Syst. Evol. Microbiol.">
        <title>Complete genome sequence of Corynebacterium casei LMG S-19264T (=DSM 44701T), isolated from a smear-ripened cheese.</title>
        <authorList>
            <consortium name="US DOE Joint Genome Institute (JGI-PGF)"/>
            <person name="Walter F."/>
            <person name="Albersmeier A."/>
            <person name="Kalinowski J."/>
            <person name="Ruckert C."/>
        </authorList>
    </citation>
    <scope>NUCLEOTIDE SEQUENCE</scope>
    <source>
        <strain evidence="15">CGMCC 1.15330</strain>
    </source>
</reference>
<evidence type="ECO:0000256" key="6">
    <source>
        <dbReference type="ARBA" id="ARBA00022679"/>
    </source>
</evidence>
<gene>
    <name evidence="15" type="ORF">GCM10011380_18650</name>
</gene>
<dbReference type="GO" id="GO:0000155">
    <property type="term" value="F:phosphorelay sensor kinase activity"/>
    <property type="evidence" value="ECO:0007669"/>
    <property type="project" value="InterPro"/>
</dbReference>
<dbReference type="SMART" id="SM00387">
    <property type="entry name" value="HATPase_c"/>
    <property type="match status" value="1"/>
</dbReference>
<dbReference type="Gene3D" id="3.30.565.10">
    <property type="entry name" value="Histidine kinase-like ATPase, C-terminal domain"/>
    <property type="match status" value="1"/>
</dbReference>
<keyword evidence="13" id="KW-0472">Membrane</keyword>
<keyword evidence="9 15" id="KW-0418">Kinase</keyword>
<evidence type="ECO:0000256" key="10">
    <source>
        <dbReference type="ARBA" id="ARBA00022840"/>
    </source>
</evidence>
<evidence type="ECO:0000256" key="4">
    <source>
        <dbReference type="ARBA" id="ARBA00022475"/>
    </source>
</evidence>
<evidence type="ECO:0000256" key="12">
    <source>
        <dbReference type="ARBA" id="ARBA00023012"/>
    </source>
</evidence>
<dbReference type="PRINTS" id="PR00344">
    <property type="entry name" value="BCTRLSENSOR"/>
</dbReference>
<dbReference type="EC" id="2.7.13.3" evidence="3"/>
<feature type="transmembrane region" description="Helical" evidence="13">
    <location>
        <begin position="286"/>
        <end position="304"/>
    </location>
</feature>
<dbReference type="SUPFAM" id="SSF47384">
    <property type="entry name" value="Homodimeric domain of signal transducing histidine kinase"/>
    <property type="match status" value="1"/>
</dbReference>
<evidence type="ECO:0000256" key="13">
    <source>
        <dbReference type="SAM" id="Phobius"/>
    </source>
</evidence>
<keyword evidence="8" id="KW-0547">Nucleotide-binding</keyword>
<dbReference type="InterPro" id="IPR036890">
    <property type="entry name" value="HATPase_C_sf"/>
</dbReference>
<feature type="transmembrane region" description="Helical" evidence="13">
    <location>
        <begin position="12"/>
        <end position="31"/>
    </location>
</feature>
<sequence length="572" mass="60275">MGDSRTLRRAGWVIAALVASLAAALIAGLVAERGARLRFAATLSADVRLRQALLASEVARFRLLPEAIADDRDLVATLAGQQTAAHALDRKLETLAAHTGAAAIYLVGPAGRALAASNWRRPTSFVGQDYRFRRYYSAAMRDGSAEQFALGTVSRRPGLYLSRRTAGGGVVVVKLEFDRIEQAWRAAGGITFVTARAGIVLVTSRPDWRFAATRPLTGAEAAAARTDYGVAALGAPPLTVRPDGLVETAGAAGPLLVARSPIDERGWQVALAMPVRGVVDVATRNAAIAAGLATLALAALVWGWRERARRRTERTEALEAAVAERTADLSREIAERAAAEARAAELREGLRQANRLAALGQITASVAHETAQPVAAIRNYAVTGEQLLDRGALEEVRGNLRAIDRLTGRIGAVTAELRGFSRKGSGAIGPVPLAEVIDGARLILKERLARVALILPDIPADLIVIAGRVRLEQVMVNLLQNAIEALEGQADPRIVLTLATMPDTVALTVADNGPGIAPDIAAKLFTPFATSRPQGLGLGLTIAQDIMHDLGGALRLVPGGGGAVFVVEMRRG</sequence>
<dbReference type="Proteomes" id="UP000623067">
    <property type="component" value="Unassembled WGS sequence"/>
</dbReference>
<comment type="catalytic activity">
    <reaction evidence="1">
        <text>ATP + protein L-histidine = ADP + protein N-phospho-L-histidine.</text>
        <dbReference type="EC" id="2.7.13.3"/>
    </reaction>
</comment>
<proteinExistence type="predicted"/>
<evidence type="ECO:0000313" key="15">
    <source>
        <dbReference type="EMBL" id="GGB29411.1"/>
    </source>
</evidence>
<comment type="subcellular location">
    <subcellularLocation>
        <location evidence="2">Cell membrane</location>
        <topology evidence="2">Multi-pass membrane protein</topology>
    </subcellularLocation>
</comment>
<dbReference type="SMART" id="SM00388">
    <property type="entry name" value="HisKA"/>
    <property type="match status" value="1"/>
</dbReference>
<dbReference type="Gene3D" id="3.30.450.20">
    <property type="entry name" value="PAS domain"/>
    <property type="match status" value="2"/>
</dbReference>
<dbReference type="PIRSF" id="PIRSF036431">
    <property type="entry name" value="STHK_DctB"/>
    <property type="match status" value="1"/>
</dbReference>
<keyword evidence="16" id="KW-1185">Reference proteome</keyword>
<evidence type="ECO:0000256" key="2">
    <source>
        <dbReference type="ARBA" id="ARBA00004651"/>
    </source>
</evidence>
<dbReference type="Gene3D" id="6.10.250.3020">
    <property type="match status" value="1"/>
</dbReference>
<dbReference type="InterPro" id="IPR005467">
    <property type="entry name" value="His_kinase_dom"/>
</dbReference>
<keyword evidence="4" id="KW-1003">Cell membrane</keyword>
<dbReference type="InterPro" id="IPR004358">
    <property type="entry name" value="Sig_transdc_His_kin-like_C"/>
</dbReference>
<reference evidence="15" key="2">
    <citation type="submission" date="2020-09" db="EMBL/GenBank/DDBJ databases">
        <authorList>
            <person name="Sun Q."/>
            <person name="Zhou Y."/>
        </authorList>
    </citation>
    <scope>NUCLEOTIDE SEQUENCE</scope>
    <source>
        <strain evidence="15">CGMCC 1.15330</strain>
    </source>
</reference>
<keyword evidence="7 13" id="KW-0812">Transmembrane</keyword>
<dbReference type="SUPFAM" id="SSF103190">
    <property type="entry name" value="Sensory domain-like"/>
    <property type="match status" value="1"/>
</dbReference>
<evidence type="ECO:0000256" key="7">
    <source>
        <dbReference type="ARBA" id="ARBA00022692"/>
    </source>
</evidence>
<dbReference type="EMBL" id="BMIH01000002">
    <property type="protein sequence ID" value="GGB29411.1"/>
    <property type="molecule type" value="Genomic_DNA"/>
</dbReference>
<keyword evidence="5" id="KW-0597">Phosphoprotein</keyword>
<evidence type="ECO:0000256" key="11">
    <source>
        <dbReference type="ARBA" id="ARBA00022989"/>
    </source>
</evidence>
<dbReference type="InterPro" id="IPR029151">
    <property type="entry name" value="Sensor-like_sf"/>
</dbReference>
<evidence type="ECO:0000256" key="8">
    <source>
        <dbReference type="ARBA" id="ARBA00022741"/>
    </source>
</evidence>
<dbReference type="GO" id="GO:0005524">
    <property type="term" value="F:ATP binding"/>
    <property type="evidence" value="ECO:0007669"/>
    <property type="project" value="UniProtKB-KW"/>
</dbReference>
<keyword evidence="10" id="KW-0067">ATP-binding</keyword>
<evidence type="ECO:0000256" key="3">
    <source>
        <dbReference type="ARBA" id="ARBA00012438"/>
    </source>
</evidence>
<evidence type="ECO:0000256" key="5">
    <source>
        <dbReference type="ARBA" id="ARBA00022553"/>
    </source>
</evidence>
<name>A0A916T3U5_9SPHN</name>
<protein>
    <recommendedName>
        <fullName evidence="3">histidine kinase</fullName>
        <ecNumber evidence="3">2.7.13.3</ecNumber>
    </recommendedName>
</protein>
<dbReference type="PROSITE" id="PS50109">
    <property type="entry name" value="HIS_KIN"/>
    <property type="match status" value="1"/>
</dbReference>
<organism evidence="15 16">
    <name type="scientific">Sphingomonas metalli</name>
    <dbReference type="NCBI Taxonomy" id="1779358"/>
    <lineage>
        <taxon>Bacteria</taxon>
        <taxon>Pseudomonadati</taxon>
        <taxon>Pseudomonadota</taxon>
        <taxon>Alphaproteobacteria</taxon>
        <taxon>Sphingomonadales</taxon>
        <taxon>Sphingomonadaceae</taxon>
        <taxon>Sphingomonas</taxon>
    </lineage>
</organism>
<accession>A0A916T3U5</accession>
<dbReference type="SUPFAM" id="SSF55874">
    <property type="entry name" value="ATPase domain of HSP90 chaperone/DNA topoisomerase II/histidine kinase"/>
    <property type="match status" value="1"/>
</dbReference>
<dbReference type="RefSeq" id="WP_188658488.1">
    <property type="nucleotide sequence ID" value="NZ_BMIH01000002.1"/>
</dbReference>
<dbReference type="Gene3D" id="1.10.287.130">
    <property type="match status" value="1"/>
</dbReference>
<evidence type="ECO:0000256" key="9">
    <source>
        <dbReference type="ARBA" id="ARBA00022777"/>
    </source>
</evidence>
<evidence type="ECO:0000313" key="16">
    <source>
        <dbReference type="Proteomes" id="UP000623067"/>
    </source>
</evidence>
<comment type="caution">
    <text evidence="15">The sequence shown here is derived from an EMBL/GenBank/DDBJ whole genome shotgun (WGS) entry which is preliminary data.</text>
</comment>
<evidence type="ECO:0000259" key="14">
    <source>
        <dbReference type="PROSITE" id="PS50109"/>
    </source>
</evidence>
<dbReference type="AlphaFoldDB" id="A0A916T3U5"/>
<dbReference type="InterPro" id="IPR003661">
    <property type="entry name" value="HisK_dim/P_dom"/>
</dbReference>
<dbReference type="Pfam" id="PF02518">
    <property type="entry name" value="HATPase_c"/>
    <property type="match status" value="1"/>
</dbReference>
<keyword evidence="6" id="KW-0808">Transferase</keyword>
<evidence type="ECO:0000256" key="1">
    <source>
        <dbReference type="ARBA" id="ARBA00000085"/>
    </source>
</evidence>
<dbReference type="PANTHER" id="PTHR43065">
    <property type="entry name" value="SENSOR HISTIDINE KINASE"/>
    <property type="match status" value="1"/>
</dbReference>
<dbReference type="InterPro" id="IPR017055">
    <property type="entry name" value="Sig_transdc_His_kinase_DctB"/>
</dbReference>
<dbReference type="InterPro" id="IPR036097">
    <property type="entry name" value="HisK_dim/P_sf"/>
</dbReference>
<dbReference type="InterPro" id="IPR003594">
    <property type="entry name" value="HATPase_dom"/>
</dbReference>